<name>A0A1E1X0V6_9ACAR</name>
<dbReference type="PANTHER" id="PTHR47187:SF1">
    <property type="entry name" value="NFATC2-INTERACTING PROTEIN"/>
    <property type="match status" value="1"/>
</dbReference>
<dbReference type="CDD" id="cd01763">
    <property type="entry name" value="Ubl_SUMO_like"/>
    <property type="match status" value="1"/>
</dbReference>
<evidence type="ECO:0000259" key="3">
    <source>
        <dbReference type="Pfam" id="PF11976"/>
    </source>
</evidence>
<dbReference type="EMBL" id="GFAC01006301">
    <property type="protein sequence ID" value="JAT92887.1"/>
    <property type="molecule type" value="mRNA"/>
</dbReference>
<organism evidence="4">
    <name type="scientific">Amblyomma aureolatum</name>
    <dbReference type="NCBI Taxonomy" id="187763"/>
    <lineage>
        <taxon>Eukaryota</taxon>
        <taxon>Metazoa</taxon>
        <taxon>Ecdysozoa</taxon>
        <taxon>Arthropoda</taxon>
        <taxon>Chelicerata</taxon>
        <taxon>Arachnida</taxon>
        <taxon>Acari</taxon>
        <taxon>Parasitiformes</taxon>
        <taxon>Ixodida</taxon>
        <taxon>Ixodoidea</taxon>
        <taxon>Ixodidae</taxon>
        <taxon>Amblyomminae</taxon>
        <taxon>Amblyomma</taxon>
    </lineage>
</organism>
<sequence length="79" mass="8785">GKTKNIICIKFQCSNKRKNENVKVSLVEPLRAGAEMFAEKLGLPLSQLTFKFDGECVDLKSTPQDIGIEDDDCVDVCIH</sequence>
<keyword evidence="2" id="KW-0539">Nucleus</keyword>
<dbReference type="InterPro" id="IPR052324">
    <property type="entry name" value="NFATC2-Int_DNA_Repair"/>
</dbReference>
<dbReference type="SUPFAM" id="SSF54236">
    <property type="entry name" value="Ubiquitin-like"/>
    <property type="match status" value="1"/>
</dbReference>
<evidence type="ECO:0000256" key="2">
    <source>
        <dbReference type="ARBA" id="ARBA00023242"/>
    </source>
</evidence>
<feature type="domain" description="Rad60/SUMO-like" evidence="3">
    <location>
        <begin position="10"/>
        <end position="78"/>
    </location>
</feature>
<reference evidence="4" key="1">
    <citation type="journal article" date="2017" name="Front. Cell. Infect. Microbiol.">
        <title>The Distinct Transcriptional Response of the Midgut of Amblyomma sculptum and Amblyomma aureolatum Ticks to Rickettsia rickettsii Correlates to Their Differences in Susceptibility to Infection.</title>
        <authorList>
            <person name="Martins L.A."/>
            <person name="Galletti M.F.B.M."/>
            <person name="Ribeiro J.M."/>
            <person name="Fujita A."/>
            <person name="Costa F.B."/>
            <person name="Labruna M.B."/>
            <person name="Daffre S."/>
            <person name="Fogaca A.C."/>
        </authorList>
    </citation>
    <scope>NUCLEOTIDE SEQUENCE</scope>
</reference>
<dbReference type="InterPro" id="IPR022617">
    <property type="entry name" value="Rad60/SUMO-like_dom"/>
</dbReference>
<accession>A0A1E1X0V6</accession>
<dbReference type="InterPro" id="IPR029071">
    <property type="entry name" value="Ubiquitin-like_domsf"/>
</dbReference>
<dbReference type="GO" id="GO:0005634">
    <property type="term" value="C:nucleus"/>
    <property type="evidence" value="ECO:0007669"/>
    <property type="project" value="UniProtKB-SubCell"/>
</dbReference>
<dbReference type="AlphaFoldDB" id="A0A1E1X0V6"/>
<evidence type="ECO:0000256" key="1">
    <source>
        <dbReference type="ARBA" id="ARBA00004123"/>
    </source>
</evidence>
<evidence type="ECO:0000313" key="4">
    <source>
        <dbReference type="EMBL" id="JAT92887.1"/>
    </source>
</evidence>
<protein>
    <submittedName>
        <fullName evidence="4">Putative ubiquitin-like protein</fullName>
    </submittedName>
</protein>
<dbReference type="GO" id="GO:0045944">
    <property type="term" value="P:positive regulation of transcription by RNA polymerase II"/>
    <property type="evidence" value="ECO:0007669"/>
    <property type="project" value="TreeGrafter"/>
</dbReference>
<feature type="non-terminal residue" evidence="4">
    <location>
        <position position="1"/>
    </location>
</feature>
<proteinExistence type="evidence at transcript level"/>
<dbReference type="Pfam" id="PF11976">
    <property type="entry name" value="Rad60-SLD"/>
    <property type="match status" value="1"/>
</dbReference>
<dbReference type="PANTHER" id="PTHR47187">
    <property type="entry name" value="NFATC2-INTERACTING PROTEIN"/>
    <property type="match status" value="1"/>
</dbReference>
<comment type="subcellular location">
    <subcellularLocation>
        <location evidence="1">Nucleus</location>
    </subcellularLocation>
</comment>
<dbReference type="Gene3D" id="3.10.20.90">
    <property type="entry name" value="Phosphatidylinositol 3-kinase Catalytic Subunit, Chain A, domain 1"/>
    <property type="match status" value="1"/>
</dbReference>